<dbReference type="EMBL" id="JACNFK010000027">
    <property type="protein sequence ID" value="MBC8519792.1"/>
    <property type="molecule type" value="Genomic_DNA"/>
</dbReference>
<dbReference type="Proteomes" id="UP000654401">
    <property type="component" value="Unassembled WGS sequence"/>
</dbReference>
<keyword evidence="1" id="KW-1133">Transmembrane helix</keyword>
<protein>
    <submittedName>
        <fullName evidence="2">DUF1538 domain-containing protein</fullName>
    </submittedName>
</protein>
<sequence length="244" mass="25793">MNESFRGFLHTLFGSLRDLAPIILVIGFFQMAILQQPIENISAIVAGLFLVVLGLTFFIYGLEMGLFPVGEGMAEALARKGSLPWLMAFSFLLGFGTTIAEPALILVAEKASEVAAVGGMIGNSSQEKMEYALGLRYTVAFSVGLAILLGVIRILKGWPIQYLIIGGYVGVVIMTLFAPDEIIGLAYDAGGVTTSTVTVPLVTALGVGLASSIRGRNPLTDGFGLIAFASLTPMIFVMGYGMVI</sequence>
<dbReference type="AlphaFoldDB" id="A0A8J6P898"/>
<reference evidence="2 3" key="1">
    <citation type="submission" date="2020-08" db="EMBL/GenBank/DDBJ databases">
        <title>Bridging the membrane lipid divide: bacteria of the FCB group superphylum have the potential to synthesize archaeal ether lipids.</title>
        <authorList>
            <person name="Villanueva L."/>
            <person name="Von Meijenfeldt F.A.B."/>
            <person name="Westbye A.B."/>
            <person name="Yadav S."/>
            <person name="Hopmans E.C."/>
            <person name="Dutilh B.E."/>
            <person name="Sinninghe Damste J.S."/>
        </authorList>
    </citation>
    <scope>NUCLEOTIDE SEQUENCE [LARGE SCALE GENOMIC DNA]</scope>
    <source>
        <strain evidence="2">NIOZ-UU100</strain>
    </source>
</reference>
<evidence type="ECO:0000313" key="2">
    <source>
        <dbReference type="EMBL" id="MBC8519792.1"/>
    </source>
</evidence>
<feature type="transmembrane region" description="Helical" evidence="1">
    <location>
        <begin position="12"/>
        <end position="34"/>
    </location>
</feature>
<feature type="transmembrane region" description="Helical" evidence="1">
    <location>
        <begin position="160"/>
        <end position="178"/>
    </location>
</feature>
<feature type="transmembrane region" description="Helical" evidence="1">
    <location>
        <begin position="222"/>
        <end position="243"/>
    </location>
</feature>
<evidence type="ECO:0000313" key="3">
    <source>
        <dbReference type="Proteomes" id="UP000654401"/>
    </source>
</evidence>
<keyword evidence="1" id="KW-0472">Membrane</keyword>
<accession>A0A8J6P898</accession>
<organism evidence="2 3">
    <name type="scientific">Candidatus Thiopontia autotrophica</name>
    <dbReference type="NCBI Taxonomy" id="2841688"/>
    <lineage>
        <taxon>Bacteria</taxon>
        <taxon>Pseudomonadati</taxon>
        <taxon>Pseudomonadota</taxon>
        <taxon>Gammaproteobacteria</taxon>
        <taxon>Candidatus Thiopontia</taxon>
    </lineage>
</organism>
<feature type="transmembrane region" description="Helical" evidence="1">
    <location>
        <begin position="41"/>
        <end position="62"/>
    </location>
</feature>
<feature type="transmembrane region" description="Helical" evidence="1">
    <location>
        <begin position="82"/>
        <end position="100"/>
    </location>
</feature>
<gene>
    <name evidence="2" type="ORF">H8D24_05245</name>
</gene>
<keyword evidence="1" id="KW-0812">Transmembrane</keyword>
<comment type="caution">
    <text evidence="2">The sequence shown here is derived from an EMBL/GenBank/DDBJ whole genome shotgun (WGS) entry which is preliminary data.</text>
</comment>
<evidence type="ECO:0000256" key="1">
    <source>
        <dbReference type="SAM" id="Phobius"/>
    </source>
</evidence>
<feature type="transmembrane region" description="Helical" evidence="1">
    <location>
        <begin position="134"/>
        <end position="154"/>
    </location>
</feature>
<feature type="transmembrane region" description="Helical" evidence="1">
    <location>
        <begin position="185"/>
        <end position="210"/>
    </location>
</feature>
<proteinExistence type="predicted"/>
<name>A0A8J6P898_9GAMM</name>
<dbReference type="InterPro" id="IPR011435">
    <property type="entry name" value="UmpAB"/>
</dbReference>
<dbReference type="Pfam" id="PF07556">
    <property type="entry name" value="DUF1538"/>
    <property type="match status" value="1"/>
</dbReference>